<evidence type="ECO:0000256" key="2">
    <source>
        <dbReference type="ARBA" id="ARBA00022840"/>
    </source>
</evidence>
<protein>
    <submittedName>
        <fullName evidence="3">Cell division protein ZapE</fullName>
    </submittedName>
</protein>
<dbReference type="RefSeq" id="WP_134083492.1">
    <property type="nucleotide sequence ID" value="NZ_SOQX01000004.1"/>
</dbReference>
<proteinExistence type="predicted"/>
<dbReference type="GO" id="GO:0051301">
    <property type="term" value="P:cell division"/>
    <property type="evidence" value="ECO:0007669"/>
    <property type="project" value="UniProtKB-KW"/>
</dbReference>
<dbReference type="OrthoDB" id="9774491at2"/>
<dbReference type="GO" id="GO:0005737">
    <property type="term" value="C:cytoplasm"/>
    <property type="evidence" value="ECO:0007669"/>
    <property type="project" value="TreeGrafter"/>
</dbReference>
<accession>A0A4R8IJR0</accession>
<dbReference type="GO" id="GO:0016887">
    <property type="term" value="F:ATP hydrolysis activity"/>
    <property type="evidence" value="ECO:0007669"/>
    <property type="project" value="InterPro"/>
</dbReference>
<dbReference type="Gene3D" id="3.40.50.300">
    <property type="entry name" value="P-loop containing nucleotide triphosphate hydrolases"/>
    <property type="match status" value="1"/>
</dbReference>
<sequence>MKTPQERYRSDLERNGFVYDPQQAAAVEQTQRLYEELLAMDEWRPGLLARLFERQPEPVRGMYIWGGTGRGKTYLMDCFYDCLPFRNKHRVHYHRFMIDIHARLRDLPRSPDPLVVIANEIADQLKVLCLDEFHVHDIADAMLLGGLLRALFDKGVTLVATSNIPIDDLYKNGLQRERFMFAIELLKHYTHEVDLRQGTDYRFRLLEASQKFYVAGPKEGDRLIAAAIEKMAPDTLKHDRQLTVNKRQIAYRALADDVIWFDFNALCNTPRSANDYIQIAQQFHTIYISNIFRMSEAHDSVAKRFVHLIDALYDHNVKLVAAAEVPPAELYAGGRLAFAFERAVSRIAEMGSANYLALPHRLRSNRLN</sequence>
<organism evidence="3 4">
    <name type="scientific">Thiohalophilus thiocyanatoxydans</name>
    <dbReference type="NCBI Taxonomy" id="381308"/>
    <lineage>
        <taxon>Bacteria</taxon>
        <taxon>Pseudomonadati</taxon>
        <taxon>Pseudomonadota</taxon>
        <taxon>Gammaproteobacteria</taxon>
        <taxon>Thiohalomonadales</taxon>
        <taxon>Thiohalophilaceae</taxon>
        <taxon>Thiohalophilus</taxon>
    </lineage>
</organism>
<reference evidence="3 4" key="1">
    <citation type="submission" date="2019-03" db="EMBL/GenBank/DDBJ databases">
        <title>Genomic Encyclopedia of Type Strains, Phase IV (KMG-IV): sequencing the most valuable type-strain genomes for metagenomic binning, comparative biology and taxonomic classification.</title>
        <authorList>
            <person name="Goeker M."/>
        </authorList>
    </citation>
    <scope>NUCLEOTIDE SEQUENCE [LARGE SCALE GENOMIC DNA]</scope>
    <source>
        <strain evidence="3 4">DSM 16326</strain>
    </source>
</reference>
<keyword evidence="4" id="KW-1185">Reference proteome</keyword>
<dbReference type="Pfam" id="PF03969">
    <property type="entry name" value="AFG1_ATPase"/>
    <property type="match status" value="1"/>
</dbReference>
<dbReference type="NCBIfam" id="NF040713">
    <property type="entry name" value="ZapE"/>
    <property type="match status" value="1"/>
</dbReference>
<evidence type="ECO:0000313" key="3">
    <source>
        <dbReference type="EMBL" id="TDY00972.1"/>
    </source>
</evidence>
<keyword evidence="3" id="KW-0132">Cell division</keyword>
<gene>
    <name evidence="3" type="ORF">EDC23_1718</name>
</gene>
<dbReference type="InterPro" id="IPR005654">
    <property type="entry name" value="ATPase_AFG1-like"/>
</dbReference>
<keyword evidence="1" id="KW-0547">Nucleotide-binding</keyword>
<dbReference type="InterPro" id="IPR027417">
    <property type="entry name" value="P-loop_NTPase"/>
</dbReference>
<dbReference type="GO" id="GO:0005524">
    <property type="term" value="F:ATP binding"/>
    <property type="evidence" value="ECO:0007669"/>
    <property type="project" value="UniProtKB-KW"/>
</dbReference>
<dbReference type="AlphaFoldDB" id="A0A4R8IJR0"/>
<dbReference type="Proteomes" id="UP000294914">
    <property type="component" value="Unassembled WGS sequence"/>
</dbReference>
<evidence type="ECO:0000256" key="1">
    <source>
        <dbReference type="ARBA" id="ARBA00022741"/>
    </source>
</evidence>
<dbReference type="PANTHER" id="PTHR12169:SF6">
    <property type="entry name" value="AFG1-LIKE ATPASE"/>
    <property type="match status" value="1"/>
</dbReference>
<keyword evidence="3" id="KW-0131">Cell cycle</keyword>
<evidence type="ECO:0000313" key="4">
    <source>
        <dbReference type="Proteomes" id="UP000294914"/>
    </source>
</evidence>
<name>A0A4R8IJR0_9GAMM</name>
<keyword evidence="2" id="KW-0067">ATP-binding</keyword>
<comment type="caution">
    <text evidence="3">The sequence shown here is derived from an EMBL/GenBank/DDBJ whole genome shotgun (WGS) entry which is preliminary data.</text>
</comment>
<dbReference type="EMBL" id="SOQX01000004">
    <property type="protein sequence ID" value="TDY00972.1"/>
    <property type="molecule type" value="Genomic_DNA"/>
</dbReference>
<dbReference type="SUPFAM" id="SSF52540">
    <property type="entry name" value="P-loop containing nucleoside triphosphate hydrolases"/>
    <property type="match status" value="1"/>
</dbReference>
<dbReference type="PANTHER" id="PTHR12169">
    <property type="entry name" value="ATPASE N2B"/>
    <property type="match status" value="1"/>
</dbReference>